<dbReference type="GO" id="GO:0009294">
    <property type="term" value="P:DNA-mediated transformation"/>
    <property type="evidence" value="ECO:0007669"/>
    <property type="project" value="InterPro"/>
</dbReference>
<dbReference type="EMBL" id="NDYE01000012">
    <property type="protein sequence ID" value="OXZ32333.1"/>
    <property type="molecule type" value="Genomic_DNA"/>
</dbReference>
<dbReference type="PANTHER" id="PTHR43022:SF1">
    <property type="entry name" value="PROTEIN SMF"/>
    <property type="match status" value="1"/>
</dbReference>
<dbReference type="InterPro" id="IPR003488">
    <property type="entry name" value="DprA"/>
</dbReference>
<protein>
    <submittedName>
        <fullName evidence="3">DNA protecting protein DprA</fullName>
    </submittedName>
</protein>
<comment type="similarity">
    <text evidence="1">Belongs to the DprA/Smf family.</text>
</comment>
<evidence type="ECO:0000313" key="6">
    <source>
        <dbReference type="Proteomes" id="UP000215546"/>
    </source>
</evidence>
<dbReference type="AlphaFoldDB" id="A0A233V5C3"/>
<evidence type="ECO:0000313" key="3">
    <source>
        <dbReference type="EMBL" id="OXZ27590.1"/>
    </source>
</evidence>
<comment type="caution">
    <text evidence="3">The sequence shown here is derived from an EMBL/GenBank/DDBJ whole genome shotgun (WGS) entry which is preliminary data.</text>
</comment>
<sequence length="356" mass="40323">MDSDLLLFLSSLNTNYNWIGPIIENYNTLDDIIYDNAKKLLEVDPKIYEFILKNMKKFDINLYKEKLWKNSIKFTTYGDSKYPKKLLEIDDAPYTLYYKGDLTEDFDNCVSFVGARKCSQYGSYACKKFVSEISQYKIPVVSGLALGIDKISHQTSLENNNKTIGVLGCGIDQVYPRSNYRVFQDMISSHNGVIMSEYPFGIAPLPYNFPFRNRIISGLSLATVVIEAKEKSGTLITSSYALSQGRDIFAVPGNINSVYSTGTNQLIKDGAYILTDVLDIITQIPEFQNKYIEKPQLSFDLNDLERKIYNLLKIDANSPDEISIKLNEDISDVLMSLTKMELLGIVVDIGSKYSLK</sequence>
<dbReference type="Pfam" id="PF02481">
    <property type="entry name" value="DNA_processg_A"/>
    <property type="match status" value="1"/>
</dbReference>
<dbReference type="PANTHER" id="PTHR43022">
    <property type="entry name" value="PROTEIN SMF"/>
    <property type="match status" value="1"/>
</dbReference>
<proteinExistence type="inferred from homology"/>
<evidence type="ECO:0000259" key="2">
    <source>
        <dbReference type="Pfam" id="PF02481"/>
    </source>
</evidence>
<dbReference type="RefSeq" id="WP_094205706.1">
    <property type="nucleotide sequence ID" value="NZ_JAWEDN010000012.1"/>
</dbReference>
<reference evidence="5 6" key="2">
    <citation type="submission" date="2017-04" db="EMBL/GenBank/DDBJ databases">
        <title>Finegoldia magna isolated from orthopedic joint implant-associated infections.</title>
        <authorList>
            <person name="Bjorklund S."/>
            <person name="Bruggemann H."/>
            <person name="Jensen A."/>
            <person name="Hellmark B."/>
            <person name="Soderquist B."/>
        </authorList>
    </citation>
    <scope>NUCLEOTIDE SEQUENCE [LARGE SCALE GENOMIC DNA]</scope>
    <source>
        <strain evidence="6">12T273</strain>
        <strain evidence="5">CCUG 54800</strain>
    </source>
</reference>
<dbReference type="NCBIfam" id="TIGR00732">
    <property type="entry name" value="dprA"/>
    <property type="match status" value="1"/>
</dbReference>
<dbReference type="SUPFAM" id="SSF102405">
    <property type="entry name" value="MCP/YpsA-like"/>
    <property type="match status" value="1"/>
</dbReference>
<dbReference type="Proteomes" id="UP000215546">
    <property type="component" value="Unassembled WGS sequence"/>
</dbReference>
<evidence type="ECO:0000313" key="5">
    <source>
        <dbReference type="Proteomes" id="UP000215413"/>
    </source>
</evidence>
<reference evidence="3" key="1">
    <citation type="journal article" date="2017" name="J. Clin. Microbiol.">
        <title>Finegoldia magna Isolated from Orthopedic Joint Implant-Associated Infections.</title>
        <authorList>
            <person name="Soderquist B."/>
            <person name="Bjorklund S."/>
            <person name="Hellmark B."/>
            <person name="Jensen A."/>
            <person name="Bruggemann H."/>
        </authorList>
    </citation>
    <scope>NUCLEOTIDE SEQUENCE</scope>
    <source>
        <strain evidence="4">12T273</strain>
        <strain evidence="3">CCUG 54800</strain>
    </source>
</reference>
<dbReference type="EMBL" id="NDYC01000019">
    <property type="protein sequence ID" value="OXZ27590.1"/>
    <property type="molecule type" value="Genomic_DNA"/>
</dbReference>
<organism evidence="3 5">
    <name type="scientific">Finegoldia magna</name>
    <name type="common">Peptostreptococcus magnus</name>
    <dbReference type="NCBI Taxonomy" id="1260"/>
    <lineage>
        <taxon>Bacteria</taxon>
        <taxon>Bacillati</taxon>
        <taxon>Bacillota</taxon>
        <taxon>Tissierellia</taxon>
        <taxon>Tissierellales</taxon>
        <taxon>Peptoniphilaceae</taxon>
        <taxon>Finegoldia</taxon>
    </lineage>
</organism>
<feature type="domain" description="Smf/DprA SLOG" evidence="2">
    <location>
        <begin position="73"/>
        <end position="284"/>
    </location>
</feature>
<accession>A0A233V5C3</accession>
<evidence type="ECO:0000256" key="1">
    <source>
        <dbReference type="ARBA" id="ARBA00006525"/>
    </source>
</evidence>
<dbReference type="InterPro" id="IPR057666">
    <property type="entry name" value="DrpA_SLOG"/>
</dbReference>
<evidence type="ECO:0000313" key="4">
    <source>
        <dbReference type="EMBL" id="OXZ32333.1"/>
    </source>
</evidence>
<dbReference type="Proteomes" id="UP000215413">
    <property type="component" value="Unassembled WGS sequence"/>
</dbReference>
<dbReference type="Gene3D" id="3.40.50.450">
    <property type="match status" value="1"/>
</dbReference>
<name>A0A233V5C3_FINMA</name>
<gene>
    <name evidence="3" type="ORF">B9N49_04490</name>
    <name evidence="4" type="ORF">B9N55_05815</name>
</gene>